<dbReference type="Proteomes" id="UP000008021">
    <property type="component" value="Chromosome 6"/>
</dbReference>
<reference evidence="1" key="2">
    <citation type="submission" date="2018-05" db="EMBL/GenBank/DDBJ databases">
        <title>OmerRS3 (Oryza meridionalis Reference Sequence Version 3).</title>
        <authorList>
            <person name="Zhang J."/>
            <person name="Kudrna D."/>
            <person name="Lee S."/>
            <person name="Talag J."/>
            <person name="Welchert J."/>
            <person name="Wing R.A."/>
        </authorList>
    </citation>
    <scope>NUCLEOTIDE SEQUENCE [LARGE SCALE GENOMIC DNA]</scope>
    <source>
        <strain evidence="1">cv. OR44</strain>
    </source>
</reference>
<dbReference type="AlphaFoldDB" id="A0A0E0DZK4"/>
<proteinExistence type="predicted"/>
<keyword evidence="2" id="KW-1185">Reference proteome</keyword>
<dbReference type="EnsemblPlants" id="OMERI06G10220.1">
    <property type="protein sequence ID" value="OMERI06G10220.1"/>
    <property type="gene ID" value="OMERI06G10220"/>
</dbReference>
<dbReference type="STRING" id="40149.A0A0E0DZK4"/>
<evidence type="ECO:0000313" key="1">
    <source>
        <dbReference type="EnsemblPlants" id="OMERI06G10220.1"/>
    </source>
</evidence>
<name>A0A0E0DZK4_9ORYZ</name>
<dbReference type="HOGENOM" id="CLU_2907969_0_0_1"/>
<organism evidence="1">
    <name type="scientific">Oryza meridionalis</name>
    <dbReference type="NCBI Taxonomy" id="40149"/>
    <lineage>
        <taxon>Eukaryota</taxon>
        <taxon>Viridiplantae</taxon>
        <taxon>Streptophyta</taxon>
        <taxon>Embryophyta</taxon>
        <taxon>Tracheophyta</taxon>
        <taxon>Spermatophyta</taxon>
        <taxon>Magnoliopsida</taxon>
        <taxon>Liliopsida</taxon>
        <taxon>Poales</taxon>
        <taxon>Poaceae</taxon>
        <taxon>BOP clade</taxon>
        <taxon>Oryzoideae</taxon>
        <taxon>Oryzeae</taxon>
        <taxon>Oryzinae</taxon>
        <taxon>Oryza</taxon>
    </lineage>
</organism>
<protein>
    <submittedName>
        <fullName evidence="1">Uncharacterized protein</fullName>
    </submittedName>
</protein>
<reference evidence="1" key="1">
    <citation type="submission" date="2015-04" db="UniProtKB">
        <authorList>
            <consortium name="EnsemblPlants"/>
        </authorList>
    </citation>
    <scope>IDENTIFICATION</scope>
</reference>
<dbReference type="Gramene" id="OMERI06G10220.1">
    <property type="protein sequence ID" value="OMERI06G10220.1"/>
    <property type="gene ID" value="OMERI06G10220"/>
</dbReference>
<sequence>MPPSIWSVELGMSFVRPAMATGKLPDKNRCHLCAMDTAYYRCFAVEQILRFILVPCCNAGYG</sequence>
<evidence type="ECO:0000313" key="2">
    <source>
        <dbReference type="Proteomes" id="UP000008021"/>
    </source>
</evidence>
<accession>A0A0E0DZK4</accession>